<name>A0ABR5AIN3_9BACL</name>
<proteinExistence type="predicted"/>
<dbReference type="Proteomes" id="UP000031967">
    <property type="component" value="Unassembled WGS sequence"/>
</dbReference>
<gene>
    <name evidence="2" type="ORF">SD70_11765</name>
</gene>
<evidence type="ECO:0000313" key="2">
    <source>
        <dbReference type="EMBL" id="KIL40762.1"/>
    </source>
</evidence>
<feature type="domain" description="DUF3502" evidence="1">
    <location>
        <begin position="430"/>
        <end position="496"/>
    </location>
</feature>
<sequence length="502" mass="55635">MSASVILASSLMLAACSGAKDNGGGRQSDSPSGDVKAASSLAPYEINIYIPGKMSKEVGTVEQAINAYLKDKINATVKLNFTEWANYTTKTNLMITSGEKFDLMYTANSYGFANEVAKGTYLQLDDLIAKYGQDILKNLAPVYVKGSKINGKMYGVPSNKEYAASQTLLVRKDLMQKYNLDPSKIKTYHDFTDWFKVIKDGEPNITPFAGVGDGSSIMASLFELFNGDYFGVLDKSANDLKVIDAFSNPKYLEALHQLRDWYNAGYIIKDAATTQVTRDEYMKNGKVFSFMVSSKPGIDKEKSLTTGMDLQQVDFSEPYSTTADVTGAILAVSRTSADPERVVKFLNLLYSDKTLLNMIDWGIEGKHYVKVSDNVIDFPPGLNSQTVGYSAQGDQWIFGNQFNSYVLKTEDPHKWDKFKQFNDSAKVSKAMGFIFDPTPVQNEINACAIIYNQYRAGLLSGSLDLDKNLPVMVEKLKSNGLDKIIAEKQKQLDKWAQTNANK</sequence>
<reference evidence="2 3" key="1">
    <citation type="submission" date="2014-12" db="EMBL/GenBank/DDBJ databases">
        <title>Draft genome sequence of Paenibacillus kamchatkensis strain B-2647.</title>
        <authorList>
            <person name="Karlyshev A.V."/>
            <person name="Kudryashova E.B."/>
        </authorList>
    </citation>
    <scope>NUCLEOTIDE SEQUENCE [LARGE SCALE GENOMIC DNA]</scope>
    <source>
        <strain evidence="2 3">VKM B-2647</strain>
    </source>
</reference>
<keyword evidence="3" id="KW-1185">Reference proteome</keyword>
<evidence type="ECO:0000259" key="1">
    <source>
        <dbReference type="Pfam" id="PF12010"/>
    </source>
</evidence>
<comment type="caution">
    <text evidence="2">The sequence shown here is derived from an EMBL/GenBank/DDBJ whole genome shotgun (WGS) entry which is preliminary data.</text>
</comment>
<dbReference type="InterPro" id="IPR022627">
    <property type="entry name" value="DUF3502"/>
</dbReference>
<dbReference type="SUPFAM" id="SSF53850">
    <property type="entry name" value="Periplasmic binding protein-like II"/>
    <property type="match status" value="1"/>
</dbReference>
<dbReference type="InterPro" id="IPR006059">
    <property type="entry name" value="SBP"/>
</dbReference>
<dbReference type="PANTHER" id="PTHR43649">
    <property type="entry name" value="ARABINOSE-BINDING PROTEIN-RELATED"/>
    <property type="match status" value="1"/>
</dbReference>
<protein>
    <recommendedName>
        <fullName evidence="1">DUF3502 domain-containing protein</fullName>
    </recommendedName>
</protein>
<dbReference type="Pfam" id="PF12010">
    <property type="entry name" value="DUF3502"/>
    <property type="match status" value="1"/>
</dbReference>
<organism evidence="2 3">
    <name type="scientific">Gordoniibacillus kamchatkensis</name>
    <dbReference type="NCBI Taxonomy" id="1590651"/>
    <lineage>
        <taxon>Bacteria</taxon>
        <taxon>Bacillati</taxon>
        <taxon>Bacillota</taxon>
        <taxon>Bacilli</taxon>
        <taxon>Bacillales</taxon>
        <taxon>Paenibacillaceae</taxon>
        <taxon>Gordoniibacillus</taxon>
    </lineage>
</organism>
<dbReference type="Pfam" id="PF01547">
    <property type="entry name" value="SBP_bac_1"/>
    <property type="match status" value="1"/>
</dbReference>
<dbReference type="Gene3D" id="3.40.190.10">
    <property type="entry name" value="Periplasmic binding protein-like II"/>
    <property type="match status" value="1"/>
</dbReference>
<accession>A0ABR5AIN3</accession>
<evidence type="ECO:0000313" key="3">
    <source>
        <dbReference type="Proteomes" id="UP000031967"/>
    </source>
</evidence>
<dbReference type="InterPro" id="IPR050490">
    <property type="entry name" value="Bact_solute-bd_prot1"/>
</dbReference>
<dbReference type="EMBL" id="JXAK01000017">
    <property type="protein sequence ID" value="KIL40762.1"/>
    <property type="molecule type" value="Genomic_DNA"/>
</dbReference>
<dbReference type="PANTHER" id="PTHR43649:SF17">
    <property type="entry name" value="ABC TRANSPORTER SOLUTE BINDING PROTEIN-SUGAR TRANSPORT"/>
    <property type="match status" value="1"/>
</dbReference>